<dbReference type="STRING" id="685588.A0A067TE83"/>
<accession>A0A067TE83</accession>
<dbReference type="EMBL" id="KL142370">
    <property type="protein sequence ID" value="KDR81510.1"/>
    <property type="molecule type" value="Genomic_DNA"/>
</dbReference>
<dbReference type="InterPro" id="IPR011989">
    <property type="entry name" value="ARM-like"/>
</dbReference>
<dbReference type="GO" id="GO:0019888">
    <property type="term" value="F:protein phosphatase regulator activity"/>
    <property type="evidence" value="ECO:0007669"/>
    <property type="project" value="TreeGrafter"/>
</dbReference>
<keyword evidence="5" id="KW-1185">Reference proteome</keyword>
<dbReference type="SMART" id="SM00567">
    <property type="entry name" value="EZ_HEAT"/>
    <property type="match status" value="3"/>
</dbReference>
<feature type="compositionally biased region" description="Polar residues" evidence="3">
    <location>
        <begin position="215"/>
        <end position="225"/>
    </location>
</feature>
<dbReference type="GO" id="GO:0005737">
    <property type="term" value="C:cytoplasm"/>
    <property type="evidence" value="ECO:0007669"/>
    <property type="project" value="TreeGrafter"/>
</dbReference>
<dbReference type="InterPro" id="IPR016024">
    <property type="entry name" value="ARM-type_fold"/>
</dbReference>
<dbReference type="PANTHER" id="PTHR10648">
    <property type="entry name" value="SERINE/THREONINE-PROTEIN PHOSPHATASE PP2A 65 KDA REGULATORY SUBUNIT"/>
    <property type="match status" value="1"/>
</dbReference>
<evidence type="ECO:0000256" key="3">
    <source>
        <dbReference type="SAM" id="MobiDB-lite"/>
    </source>
</evidence>
<feature type="repeat" description="HEAT" evidence="2">
    <location>
        <begin position="521"/>
        <end position="559"/>
    </location>
</feature>
<dbReference type="Proteomes" id="UP000027222">
    <property type="component" value="Unassembled WGS sequence"/>
</dbReference>
<proteinExistence type="predicted"/>
<dbReference type="OrthoDB" id="340346at2759"/>
<evidence type="ECO:0000313" key="5">
    <source>
        <dbReference type="Proteomes" id="UP000027222"/>
    </source>
</evidence>
<dbReference type="AlphaFoldDB" id="A0A067TE83"/>
<protein>
    <recommendedName>
        <fullName evidence="6">TOG domain-containing protein</fullName>
    </recommendedName>
</protein>
<dbReference type="PANTHER" id="PTHR10648:SF1">
    <property type="entry name" value="SERINE_THREONINE-PROTEIN PHOSPHATASE 4 REGULATORY SUBUNIT 1"/>
    <property type="match status" value="1"/>
</dbReference>
<dbReference type="HOGENOM" id="CLU_006095_0_0_1"/>
<dbReference type="InterPro" id="IPR051023">
    <property type="entry name" value="PP2A_Regulatory_Subunit_A"/>
</dbReference>
<keyword evidence="1" id="KW-0677">Repeat</keyword>
<organism evidence="4 5">
    <name type="scientific">Galerina marginata (strain CBS 339.88)</name>
    <dbReference type="NCBI Taxonomy" id="685588"/>
    <lineage>
        <taxon>Eukaryota</taxon>
        <taxon>Fungi</taxon>
        <taxon>Dikarya</taxon>
        <taxon>Basidiomycota</taxon>
        <taxon>Agaricomycotina</taxon>
        <taxon>Agaricomycetes</taxon>
        <taxon>Agaricomycetidae</taxon>
        <taxon>Agaricales</taxon>
        <taxon>Agaricineae</taxon>
        <taxon>Strophariaceae</taxon>
        <taxon>Galerina</taxon>
    </lineage>
</organism>
<dbReference type="InterPro" id="IPR021133">
    <property type="entry name" value="HEAT_type_2"/>
</dbReference>
<dbReference type="PROSITE" id="PS50077">
    <property type="entry name" value="HEAT_REPEAT"/>
    <property type="match status" value="1"/>
</dbReference>
<dbReference type="InterPro" id="IPR004155">
    <property type="entry name" value="PBS_lyase_HEAT"/>
</dbReference>
<feature type="region of interest" description="Disordered" evidence="3">
    <location>
        <begin position="185"/>
        <end position="230"/>
    </location>
</feature>
<reference evidence="5" key="1">
    <citation type="journal article" date="2014" name="Proc. Natl. Acad. Sci. U.S.A.">
        <title>Extensive sampling of basidiomycete genomes demonstrates inadequacy of the white-rot/brown-rot paradigm for wood decay fungi.</title>
        <authorList>
            <person name="Riley R."/>
            <person name="Salamov A.A."/>
            <person name="Brown D.W."/>
            <person name="Nagy L.G."/>
            <person name="Floudas D."/>
            <person name="Held B.W."/>
            <person name="Levasseur A."/>
            <person name="Lombard V."/>
            <person name="Morin E."/>
            <person name="Otillar R."/>
            <person name="Lindquist E.A."/>
            <person name="Sun H."/>
            <person name="LaButti K.M."/>
            <person name="Schmutz J."/>
            <person name="Jabbour D."/>
            <person name="Luo H."/>
            <person name="Baker S.E."/>
            <person name="Pisabarro A.G."/>
            <person name="Walton J.D."/>
            <person name="Blanchette R.A."/>
            <person name="Henrissat B."/>
            <person name="Martin F."/>
            <person name="Cullen D."/>
            <person name="Hibbett D.S."/>
            <person name="Grigoriev I.V."/>
        </authorList>
    </citation>
    <scope>NUCLEOTIDE SEQUENCE [LARGE SCALE GENOMIC DNA]</scope>
    <source>
        <strain evidence="5">CBS 339.88</strain>
    </source>
</reference>
<evidence type="ECO:0000256" key="1">
    <source>
        <dbReference type="ARBA" id="ARBA00022737"/>
    </source>
</evidence>
<sequence length="925" mass="101452">MSDSTLILSRRARQGGARRRARAYHMVVLHGARLCRSDSRDYLIFPQHCQIIPDDLNPDEAYASSSTTVTISVQAFTPILGTLLLSSNPLVGGAARFAVVDLLSRMKRADVGQLGAFHHHHHPTAGDIIHPWEMTRSNRDDDDNDEPPLAVGLFGSQERAMFTQEILYQVVVGIGKLDVDYDPDHEHEQVEQVAPQTDSPRGTDTDRTNPYFPPLSSNVPTQASARYSGHHSLPAHETALAPRPLALPAFSPGTQFPPNVERSSPRSPTSYERSLGASPISTSSSVAPGSPIVDINWDEIYEGDEGEDEQAAVGRISSMSLMAAVTASGVLDGETQRAFVTEVERVGRDAVFWVRREASFALGALAKVVPEEVVIDSLLPLFDALRWDSVWHVRHSALFALPAILVRLSPAQRRTVALETIVALSADHNPTVRSGVLEALGEVIYTFCEDADGPPEQLINLFIGRKEDRRVRDGQQLTPQESRSAQTPMESFYADPKRPLICAFNFPAVALTLGGRRWGELRDAYVDIASDTGSGVRRTLAASLGVLANIVGQENAVNDLVDVWWACIKFDEEEIRMKAIESLRDLIAVVGREVGQSLVQGLLTEWNKGSFRAWRERQLIEENMVSWANLIGLDTVPLFLGLLFKGLEDTVATVRETATSALPKLWNYFSSQKETLDHIRDELQLLATSSNYRRRMTFIACQQTLALCANEDGQGLVSDEDLLRSVVNLANDDIEGVRIAVARFAALLQRTLFRDSRPTPKSLRDLVQQLSQDSSQEVQSYVVGLSFGVSAEGHDESLASGRLSRKRLAQVATFSRPPLHTAALTQEDAFVDVISRLDPSSSEGLTGISNSENDRVSTNVSHYDDALGEAPSESLKHDFGPTSSAAGLAGMKSLYTLPFPDTKERFDLEFQSTGANASERVTVPG</sequence>
<evidence type="ECO:0008006" key="6">
    <source>
        <dbReference type="Google" id="ProtNLM"/>
    </source>
</evidence>
<feature type="region of interest" description="Disordered" evidence="3">
    <location>
        <begin position="246"/>
        <end position="288"/>
    </location>
</feature>
<gene>
    <name evidence="4" type="ORF">GALMADRAFT_239501</name>
</gene>
<name>A0A067TE83_GALM3</name>
<dbReference type="SUPFAM" id="SSF48371">
    <property type="entry name" value="ARM repeat"/>
    <property type="match status" value="1"/>
</dbReference>
<feature type="compositionally biased region" description="Polar residues" evidence="3">
    <location>
        <begin position="252"/>
        <end position="272"/>
    </location>
</feature>
<evidence type="ECO:0000256" key="2">
    <source>
        <dbReference type="PROSITE-ProRule" id="PRU00103"/>
    </source>
</evidence>
<evidence type="ECO:0000313" key="4">
    <source>
        <dbReference type="EMBL" id="KDR81510.1"/>
    </source>
</evidence>
<dbReference type="Gene3D" id="1.25.10.10">
    <property type="entry name" value="Leucine-rich Repeat Variant"/>
    <property type="match status" value="1"/>
</dbReference>